<dbReference type="EMBL" id="CAJVPU010013432">
    <property type="protein sequence ID" value="CAG8632398.1"/>
    <property type="molecule type" value="Genomic_DNA"/>
</dbReference>
<evidence type="ECO:0000313" key="2">
    <source>
        <dbReference type="Proteomes" id="UP000789702"/>
    </source>
</evidence>
<keyword evidence="2" id="KW-1185">Reference proteome</keyword>
<sequence>MYIIKQQLTAEFNARVERLTADITLRDATFVVERQKIVAIVNTIIETINEITTNYDSLHDQLDHLTET</sequence>
<accession>A0ACA9NBY9</accession>
<name>A0ACA9NBY9_9GLOM</name>
<dbReference type="Proteomes" id="UP000789702">
    <property type="component" value="Unassembled WGS sequence"/>
</dbReference>
<evidence type="ECO:0000313" key="1">
    <source>
        <dbReference type="EMBL" id="CAG8632398.1"/>
    </source>
</evidence>
<comment type="caution">
    <text evidence="1">The sequence shown here is derived from an EMBL/GenBank/DDBJ whole genome shotgun (WGS) entry which is preliminary data.</text>
</comment>
<feature type="non-terminal residue" evidence="1">
    <location>
        <position position="68"/>
    </location>
</feature>
<proteinExistence type="predicted"/>
<organism evidence="1 2">
    <name type="scientific">Dentiscutata heterogama</name>
    <dbReference type="NCBI Taxonomy" id="1316150"/>
    <lineage>
        <taxon>Eukaryota</taxon>
        <taxon>Fungi</taxon>
        <taxon>Fungi incertae sedis</taxon>
        <taxon>Mucoromycota</taxon>
        <taxon>Glomeromycotina</taxon>
        <taxon>Glomeromycetes</taxon>
        <taxon>Diversisporales</taxon>
        <taxon>Gigasporaceae</taxon>
        <taxon>Dentiscutata</taxon>
    </lineage>
</organism>
<protein>
    <submittedName>
        <fullName evidence="1">1053_t:CDS:1</fullName>
    </submittedName>
</protein>
<reference evidence="1" key="1">
    <citation type="submission" date="2021-06" db="EMBL/GenBank/DDBJ databases">
        <authorList>
            <person name="Kallberg Y."/>
            <person name="Tangrot J."/>
            <person name="Rosling A."/>
        </authorList>
    </citation>
    <scope>NUCLEOTIDE SEQUENCE</scope>
    <source>
        <strain evidence="1">IL203A</strain>
    </source>
</reference>
<gene>
    <name evidence="1" type="ORF">DHETER_LOCUS8456</name>
</gene>